<organism evidence="1 2">
    <name type="scientific">Paramecium primaurelia</name>
    <dbReference type="NCBI Taxonomy" id="5886"/>
    <lineage>
        <taxon>Eukaryota</taxon>
        <taxon>Sar</taxon>
        <taxon>Alveolata</taxon>
        <taxon>Ciliophora</taxon>
        <taxon>Intramacronucleata</taxon>
        <taxon>Oligohymenophorea</taxon>
        <taxon>Peniculida</taxon>
        <taxon>Parameciidae</taxon>
        <taxon>Paramecium</taxon>
    </lineage>
</organism>
<protein>
    <submittedName>
        <fullName evidence="1">Uncharacterized protein</fullName>
    </submittedName>
</protein>
<reference evidence="1" key="1">
    <citation type="submission" date="2021-01" db="EMBL/GenBank/DDBJ databases">
        <authorList>
            <consortium name="Genoscope - CEA"/>
            <person name="William W."/>
        </authorList>
    </citation>
    <scope>NUCLEOTIDE SEQUENCE</scope>
</reference>
<sequence length="184" mass="22090">MTQPIKLQFQYEIINLIVIGQQTQKNNKRSNPMLKESIYYRESFLKKGVLMQSRQKVHYNLMTVQFNVRVFILAVKIQREQQIIINKLRILQISHLISLRNNNQIINQLKIMQIQQWYTHVYRLIQYNKKQKQQSTLSIPTSNNYNFNSILQEASLFQQNQESFQLDSNNNLKEESSKQRNQNN</sequence>
<keyword evidence="2" id="KW-1185">Reference proteome</keyword>
<dbReference type="EMBL" id="CAJJDM010000125">
    <property type="protein sequence ID" value="CAD8103981.1"/>
    <property type="molecule type" value="Genomic_DNA"/>
</dbReference>
<proteinExistence type="predicted"/>
<accession>A0A8S1PM23</accession>
<name>A0A8S1PM23_PARPR</name>
<dbReference type="AlphaFoldDB" id="A0A8S1PM23"/>
<comment type="caution">
    <text evidence="1">The sequence shown here is derived from an EMBL/GenBank/DDBJ whole genome shotgun (WGS) entry which is preliminary data.</text>
</comment>
<evidence type="ECO:0000313" key="2">
    <source>
        <dbReference type="Proteomes" id="UP000688137"/>
    </source>
</evidence>
<gene>
    <name evidence="1" type="ORF">PPRIM_AZ9-3.1.T1220131</name>
</gene>
<evidence type="ECO:0000313" key="1">
    <source>
        <dbReference type="EMBL" id="CAD8103981.1"/>
    </source>
</evidence>
<dbReference type="Proteomes" id="UP000688137">
    <property type="component" value="Unassembled WGS sequence"/>
</dbReference>